<reference evidence="1 2" key="6">
    <citation type="journal article" date="1999" name="Virology">
        <title>Chlorella virus PBCV-1 encodes a functional homospermidine synthase.</title>
        <authorList>
            <person name="Kaiser A."/>
            <person name="Vollmert M."/>
            <person name="Tholl D."/>
            <person name="Graves M.V."/>
            <person name="Gurnon J.R."/>
            <person name="Xing W."/>
            <person name="Lisec A.D."/>
            <person name="Nickerson K.W."/>
            <person name="Van Etten J.L."/>
        </authorList>
    </citation>
    <scope>NUCLEOTIDE SEQUENCE [LARGE SCALE GENOMIC DNA]</scope>
</reference>
<protein>
    <submittedName>
        <fullName evidence="1">Uncharacterized protein</fullName>
    </submittedName>
</protein>
<dbReference type="GeneID" id="917981"/>
<sequence length="79" mass="8029">MKLRTGASGPLTLDRASLDIFSTSESVYGAASGKVAPFNKSAGAFLSVNLDRTTSKAVAVSGTGSANVYVWSIGSNVKS</sequence>
<reference evidence="1 2" key="2">
    <citation type="journal article" date="1995" name="Virology">
        <title>Analysis of 43 kb of the Chlorella virus PBCV-1 330-kb genome: map positions 45 to 88.</title>
        <authorList>
            <person name="Li Y."/>
            <person name="Lu Z."/>
            <person name="Burbank D.E."/>
            <person name="Kutish G.F."/>
            <person name="Rock D.L."/>
            <person name="Van Etten J.L."/>
        </authorList>
    </citation>
    <scope>NUCLEOTIDE SEQUENCE [LARGE SCALE GENOMIC DNA]</scope>
</reference>
<reference evidence="1 2" key="7">
    <citation type="journal article" date="2000" name="Virology">
        <title>Characterization of a beta-1,3-glucanase encoded by chlorella virus PBCV-1.</title>
        <authorList>
            <person name="Sun L."/>
            <person name="Gurnon J.R."/>
            <person name="Adams B.J."/>
            <person name="Graves M.V."/>
            <person name="Van Etten J.L."/>
        </authorList>
    </citation>
    <scope>NUCLEOTIDE SEQUENCE [LARGE SCALE GENOMIC DNA]</scope>
</reference>
<accession>Q84524</accession>
<evidence type="ECO:0000313" key="2">
    <source>
        <dbReference type="Proteomes" id="UP000000862"/>
    </source>
</evidence>
<keyword evidence="2" id="KW-1185">Reference proteome</keyword>
<dbReference type="EMBL" id="JF411744">
    <property type="protein sequence ID" value="AAC96572.1"/>
    <property type="molecule type" value="Genomic_DNA"/>
</dbReference>
<evidence type="ECO:0000313" key="1">
    <source>
        <dbReference type="EMBL" id="AAC96572.1"/>
    </source>
</evidence>
<dbReference type="OrthoDB" id="27965at10239"/>
<dbReference type="KEGG" id="vg:917981"/>
<reference evidence="1 2" key="3">
    <citation type="journal article" date="1996" name="Virology">
        <title>Analysis of 94 kb of the chlorella virus PBCV-1 330-kb genome: map positions 88 to 182.</title>
        <authorList>
            <person name="Lu Z."/>
            <person name="Li Y."/>
            <person name="Que Q."/>
            <person name="Kutish G.F."/>
            <person name="Rock D.L."/>
            <person name="Van Etten J.L."/>
        </authorList>
    </citation>
    <scope>NUCLEOTIDE SEQUENCE [LARGE SCALE GENOMIC DNA]</scope>
</reference>
<organismHost>
    <name type="scientific">Chlorella</name>
    <dbReference type="NCBI Taxonomy" id="3071"/>
</organismHost>
<reference evidence="1 2" key="8">
    <citation type="journal article" date="2010" name="J. Virol.">
        <title>Microarray analysis of Paramecium bursaria chlorella virus 1 transcription.</title>
        <authorList>
            <person name="Yanai-Balser G.M."/>
            <person name="Duncan G.A."/>
            <person name="Eudy J.D."/>
            <person name="Wang D."/>
            <person name="Li X."/>
            <person name="Agarkova I.V."/>
            <person name="Dunigan D.D."/>
            <person name="Van Etten J.L."/>
        </authorList>
    </citation>
    <scope>NUCLEOTIDE SEQUENCE [LARGE SCALE GENOMIC DNA]</scope>
</reference>
<gene>
    <name evidence="1" type="primary">a204L</name>
</gene>
<dbReference type="RefSeq" id="NP_048551.1">
    <property type="nucleotide sequence ID" value="NC_000852.5"/>
</dbReference>
<organism evidence="1 2">
    <name type="scientific">Paramecium bursaria Chlorella virus 1</name>
    <name type="common">PBCV-1</name>
    <dbReference type="NCBI Taxonomy" id="10506"/>
    <lineage>
        <taxon>Viruses</taxon>
        <taxon>Varidnaviria</taxon>
        <taxon>Bamfordvirae</taxon>
        <taxon>Nucleocytoviricota</taxon>
        <taxon>Megaviricetes</taxon>
        <taxon>Algavirales</taxon>
        <taxon>Phycodnaviridae</taxon>
        <taxon>Chlorovirus</taxon>
        <taxon>Chlorovirus vanettense</taxon>
    </lineage>
</organism>
<reference evidence="1 2" key="5">
    <citation type="journal article" date="1997" name="Virology">
        <title>Analysis of 74 kb of DNA located at the right end of the 330-kb chlorella virus PBCV-1 genome.</title>
        <authorList>
            <person name="Li Y."/>
            <person name="Lu Z."/>
            <person name="Sun L."/>
            <person name="Ropp S."/>
            <person name="Kutish G.F."/>
            <person name="Rock D.L."/>
            <person name="Van Etten J.L."/>
        </authorList>
    </citation>
    <scope>NUCLEOTIDE SEQUENCE [LARGE SCALE GENOMIC DNA]</scope>
</reference>
<reference evidence="1 2" key="1">
    <citation type="journal article" date="1995" name="Virology">
        <title>Analysis of 45 kb of DNA located at the left end of the chlorella virus PBCV-1 genome.</title>
        <authorList>
            <person name="Lu Z."/>
            <person name="Li Y."/>
            <person name="Zhang Y."/>
            <person name="Kutish G.F."/>
            <person name="Rock D.L."/>
            <person name="Van Etten J.L."/>
        </authorList>
    </citation>
    <scope>NUCLEOTIDE SEQUENCE [LARGE SCALE GENOMIC DNA]</scope>
</reference>
<dbReference type="Proteomes" id="UP000000862">
    <property type="component" value="Segment"/>
</dbReference>
<reference evidence="1 2" key="4">
    <citation type="journal article" date="1996" name="Virology">
        <title>Analysis of 76 kb of the chlorella virus PBCV-1 330-kb genome: map positions 182 to 258.</title>
        <authorList>
            <person name="Kutish G.F."/>
            <person name="Li Y."/>
            <person name="Lu Z."/>
            <person name="Furuta M."/>
            <person name="Rock D.L."/>
            <person name="Van Etten J.L."/>
        </authorList>
    </citation>
    <scope>NUCLEOTIDE SEQUENCE [LARGE SCALE GENOMIC DNA]</scope>
</reference>
<dbReference type="PIR" id="T17694">
    <property type="entry name" value="T17694"/>
</dbReference>
<name>Q84524_PBCV1</name>
<proteinExistence type="predicted"/>